<evidence type="ECO:0000256" key="13">
    <source>
        <dbReference type="RuleBase" id="RU003421"/>
    </source>
</evidence>
<dbReference type="EC" id="3.4.11.5" evidence="4 11"/>
<evidence type="ECO:0000256" key="9">
    <source>
        <dbReference type="ARBA" id="ARBA00022801"/>
    </source>
</evidence>
<dbReference type="InterPro" id="IPR000073">
    <property type="entry name" value="AB_hydrolase_1"/>
</dbReference>
<gene>
    <name evidence="15" type="primary">pip</name>
    <name evidence="15" type="ORF">HBA54_21000</name>
</gene>
<evidence type="ECO:0000256" key="3">
    <source>
        <dbReference type="ARBA" id="ARBA00010088"/>
    </source>
</evidence>
<sequence length="316" mass="35486">MLAQDLFSPIEPYESGRLALDDQHSMYWEVSGNPTGRPIVFLHGGPGAGAGPDHRRFFDPRHYRIVVFDQRGAGRSTPLGGLENNTTPHLIADMERLRDHLGIMRWHVFGGSWGSTLALAYAQAHPERVSALVVRGIFLGSEAEIDWFLYGMARIFPENWRNFADAIPEDERGDLMTAYQKRLNDPDPKVHLPAARAWSMYEGSCSTLLPSPQTVAAFGEERHALGLSRIEAHYFEHQVFLEENALMKNLNRIRNIPAVIVQGRYDMVCPMETADALHRAWPEADYMVVPDAGHSAMEPGIRRALVAATERFKGVE</sequence>
<accession>A0A967F0W9</accession>
<comment type="subcellular location">
    <subcellularLocation>
        <location evidence="2 11">Cytoplasm</location>
    </subcellularLocation>
</comment>
<comment type="caution">
    <text evidence="15">The sequence shown here is derived from an EMBL/GenBank/DDBJ whole genome shotgun (WGS) entry which is preliminary data.</text>
</comment>
<dbReference type="SUPFAM" id="SSF53474">
    <property type="entry name" value="alpha/beta-Hydrolases"/>
    <property type="match status" value="1"/>
</dbReference>
<evidence type="ECO:0000256" key="8">
    <source>
        <dbReference type="ARBA" id="ARBA00022670"/>
    </source>
</evidence>
<dbReference type="Pfam" id="PF00561">
    <property type="entry name" value="Abhydrolase_1"/>
    <property type="match status" value="1"/>
</dbReference>
<evidence type="ECO:0000313" key="16">
    <source>
        <dbReference type="Proteomes" id="UP000761264"/>
    </source>
</evidence>
<dbReference type="NCBIfam" id="TIGR01249">
    <property type="entry name" value="pro_imino_pep_1"/>
    <property type="match status" value="1"/>
</dbReference>
<evidence type="ECO:0000256" key="11">
    <source>
        <dbReference type="PIRNR" id="PIRNR006431"/>
    </source>
</evidence>
<evidence type="ECO:0000256" key="5">
    <source>
        <dbReference type="ARBA" id="ARBA00021843"/>
    </source>
</evidence>
<evidence type="ECO:0000256" key="10">
    <source>
        <dbReference type="ARBA" id="ARBA00029605"/>
    </source>
</evidence>
<dbReference type="AlphaFoldDB" id="A0A967F0W9"/>
<dbReference type="GO" id="GO:0004177">
    <property type="term" value="F:aminopeptidase activity"/>
    <property type="evidence" value="ECO:0007669"/>
    <property type="project" value="UniProtKB-UniRule"/>
</dbReference>
<dbReference type="PIRSF" id="PIRSF006431">
    <property type="entry name" value="Pept_S33"/>
    <property type="match status" value="1"/>
</dbReference>
<dbReference type="InterPro" id="IPR002410">
    <property type="entry name" value="Peptidase_S33"/>
</dbReference>
<dbReference type="GO" id="GO:0006508">
    <property type="term" value="P:proteolysis"/>
    <property type="evidence" value="ECO:0007669"/>
    <property type="project" value="UniProtKB-KW"/>
</dbReference>
<dbReference type="PRINTS" id="PR00111">
    <property type="entry name" value="ABHYDROLASE"/>
</dbReference>
<dbReference type="PANTHER" id="PTHR43722:SF1">
    <property type="entry name" value="PROLINE IMINOPEPTIDASE"/>
    <property type="match status" value="1"/>
</dbReference>
<feature type="active site" description="Proton donor" evidence="12">
    <location>
        <position position="294"/>
    </location>
</feature>
<feature type="active site" evidence="12">
    <location>
        <position position="266"/>
    </location>
</feature>
<evidence type="ECO:0000256" key="4">
    <source>
        <dbReference type="ARBA" id="ARBA00012568"/>
    </source>
</evidence>
<keyword evidence="9 11" id="KW-0378">Hydrolase</keyword>
<evidence type="ECO:0000256" key="1">
    <source>
        <dbReference type="ARBA" id="ARBA00001585"/>
    </source>
</evidence>
<organism evidence="15 16">
    <name type="scientific">Pelagibius litoralis</name>
    <dbReference type="NCBI Taxonomy" id="374515"/>
    <lineage>
        <taxon>Bacteria</taxon>
        <taxon>Pseudomonadati</taxon>
        <taxon>Pseudomonadota</taxon>
        <taxon>Alphaproteobacteria</taxon>
        <taxon>Rhodospirillales</taxon>
        <taxon>Rhodovibrionaceae</taxon>
        <taxon>Pelagibius</taxon>
    </lineage>
</organism>
<name>A0A967F0W9_9PROT</name>
<evidence type="ECO:0000313" key="15">
    <source>
        <dbReference type="EMBL" id="NIA71081.1"/>
    </source>
</evidence>
<keyword evidence="16" id="KW-1185">Reference proteome</keyword>
<dbReference type="Gene3D" id="3.40.50.1820">
    <property type="entry name" value="alpha/beta hydrolase"/>
    <property type="match status" value="1"/>
</dbReference>
<dbReference type="PRINTS" id="PR00793">
    <property type="entry name" value="PROAMNOPTASE"/>
</dbReference>
<evidence type="ECO:0000256" key="12">
    <source>
        <dbReference type="PIRSR" id="PIRSR006431-1"/>
    </source>
</evidence>
<evidence type="ECO:0000256" key="6">
    <source>
        <dbReference type="ARBA" id="ARBA00022438"/>
    </source>
</evidence>
<keyword evidence="8 11" id="KW-0645">Protease</keyword>
<proteinExistence type="inferred from homology"/>
<evidence type="ECO:0000259" key="14">
    <source>
        <dbReference type="Pfam" id="PF00561"/>
    </source>
</evidence>
<evidence type="ECO:0000256" key="7">
    <source>
        <dbReference type="ARBA" id="ARBA00022490"/>
    </source>
</evidence>
<feature type="domain" description="AB hydrolase-1" evidence="14">
    <location>
        <begin position="38"/>
        <end position="298"/>
    </location>
</feature>
<keyword evidence="6 11" id="KW-0031">Aminopeptidase</keyword>
<dbReference type="GO" id="GO:0005737">
    <property type="term" value="C:cytoplasm"/>
    <property type="evidence" value="ECO:0007669"/>
    <property type="project" value="UniProtKB-SubCell"/>
</dbReference>
<evidence type="ECO:0000256" key="2">
    <source>
        <dbReference type="ARBA" id="ARBA00004496"/>
    </source>
</evidence>
<feature type="active site" description="Nucleophile" evidence="12">
    <location>
        <position position="112"/>
    </location>
</feature>
<dbReference type="Proteomes" id="UP000761264">
    <property type="component" value="Unassembled WGS sequence"/>
</dbReference>
<dbReference type="EMBL" id="JAAQPH010000018">
    <property type="protein sequence ID" value="NIA71081.1"/>
    <property type="molecule type" value="Genomic_DNA"/>
</dbReference>
<comment type="similarity">
    <text evidence="3 11 13">Belongs to the peptidase S33 family.</text>
</comment>
<protein>
    <recommendedName>
        <fullName evidence="5 11">Proline iminopeptidase</fullName>
        <shortName evidence="11">PIP</shortName>
        <ecNumber evidence="4 11">3.4.11.5</ecNumber>
    </recommendedName>
    <alternativeName>
        <fullName evidence="10 11">Prolyl aminopeptidase</fullName>
    </alternativeName>
</protein>
<dbReference type="InterPro" id="IPR005944">
    <property type="entry name" value="Pro_iminopeptidase"/>
</dbReference>
<reference evidence="15" key="1">
    <citation type="submission" date="2020-03" db="EMBL/GenBank/DDBJ databases">
        <title>Genome of Pelagibius litoralis DSM 21314T.</title>
        <authorList>
            <person name="Wang G."/>
        </authorList>
    </citation>
    <scope>NUCLEOTIDE SEQUENCE</scope>
    <source>
        <strain evidence="15">DSM 21314</strain>
    </source>
</reference>
<keyword evidence="7 11" id="KW-0963">Cytoplasm</keyword>
<dbReference type="InterPro" id="IPR029058">
    <property type="entry name" value="AB_hydrolase_fold"/>
</dbReference>
<comment type="catalytic activity">
    <reaction evidence="1 11 13">
        <text>Release of N-terminal proline from a peptide.</text>
        <dbReference type="EC" id="3.4.11.5"/>
    </reaction>
</comment>
<dbReference type="PANTHER" id="PTHR43722">
    <property type="entry name" value="PROLINE IMINOPEPTIDASE"/>
    <property type="match status" value="1"/>
</dbReference>